<sequence>MGHKILMQELESHSGIQSVIWGKESEELLVFSGHSVITTGFSVPLMRLCVSSGRSAKVLEDGDRMLLVGNDKILVHRVDFQQQYDLLQRDYGWDLINIPPEYVQENWPIRYAEISKDGKRVVVAGTRGFVIYDYNVAKWKLFLKQLVANPYNVVKIRCIEKIPGSQSVVVALQEGINIKIVHHSGSSGDKTPFTEVKIRNKAEAFGIVSIKNLDNNPTIWWYDGDTLNSAALSMRHFQSPDIEKPATSQVLEMRQLSECGYSGLEFYPTTLSSQRGLIIGLEHTQAIRNSFVGGFTPVRCKTIFFLSDIVRFIFMSRPLEAAVQACSSYLGYPYFNICLEMLLLDSISSDSEKLEQVVSFISKFKVFHQVIAHTARKTEMKLWAMLFKYTNTPSEIFLDCLNKNDVKTAMQLLIVLHNMESTDVFEYLSLCLLDCAERNHDGVACLEILTFVKQLKQNDTFGYLDGLV</sequence>
<evidence type="ECO:0000313" key="5">
    <source>
        <dbReference type="Proteomes" id="UP000188320"/>
    </source>
</evidence>
<dbReference type="PANTHER" id="PTHR22746:SF10">
    <property type="entry name" value="GUANINE NUCLEOTIDE EXCHANGE FACTOR SUBUNIT RIC1"/>
    <property type="match status" value="1"/>
</dbReference>
<organism evidence="4 5">
    <name type="scientific">Zancudomyces culisetae</name>
    <name type="common">Gut fungus</name>
    <name type="synonym">Smittium culisetae</name>
    <dbReference type="NCBI Taxonomy" id="1213189"/>
    <lineage>
        <taxon>Eukaryota</taxon>
        <taxon>Fungi</taxon>
        <taxon>Fungi incertae sedis</taxon>
        <taxon>Zoopagomycota</taxon>
        <taxon>Kickxellomycotina</taxon>
        <taxon>Harpellomycetes</taxon>
        <taxon>Harpellales</taxon>
        <taxon>Legeriomycetaceae</taxon>
        <taxon>Zancudomyces</taxon>
    </lineage>
</organism>
<dbReference type="InterPro" id="IPR040096">
    <property type="entry name" value="Ric1"/>
</dbReference>
<dbReference type="GO" id="GO:0034066">
    <property type="term" value="C:Ric1-Rgp1 guanyl-nucleotide exchange factor complex"/>
    <property type="evidence" value="ECO:0007669"/>
    <property type="project" value="InterPro"/>
</dbReference>
<feature type="domain" description="RIC1 C-terminal alpha solenoid region" evidence="3">
    <location>
        <begin position="309"/>
        <end position="458"/>
    </location>
</feature>
<dbReference type="GO" id="GO:0000139">
    <property type="term" value="C:Golgi membrane"/>
    <property type="evidence" value="ECO:0007669"/>
    <property type="project" value="TreeGrafter"/>
</dbReference>
<name>A0A1R1PZ27_ZANCU</name>
<dbReference type="EMBL" id="LSSK01000010">
    <property type="protein sequence ID" value="OMH86195.1"/>
    <property type="molecule type" value="Genomic_DNA"/>
</dbReference>
<dbReference type="GO" id="GO:0006886">
    <property type="term" value="P:intracellular protein transport"/>
    <property type="evidence" value="ECO:0007669"/>
    <property type="project" value="InterPro"/>
</dbReference>
<gene>
    <name evidence="4" type="ORF">AX774_g221</name>
</gene>
<dbReference type="InterPro" id="IPR009771">
    <property type="entry name" value="RIC1_C"/>
</dbReference>
<dbReference type="AlphaFoldDB" id="A0A1R1PZ27"/>
<keyword evidence="2" id="KW-0472">Membrane</keyword>
<reference evidence="5" key="1">
    <citation type="submission" date="2017-01" db="EMBL/GenBank/DDBJ databases">
        <authorList>
            <person name="Wang Y."/>
            <person name="White M."/>
            <person name="Kvist S."/>
            <person name="Moncalvo J.-M."/>
        </authorList>
    </citation>
    <scope>NUCLEOTIDE SEQUENCE [LARGE SCALE GENOMIC DNA]</scope>
    <source>
        <strain evidence="5">COL-18-3</strain>
    </source>
</reference>
<accession>A0A1R1PZ27</accession>
<protein>
    <submittedName>
        <fullName evidence="4">RAB6A-GEF complex partner protein 1</fullName>
    </submittedName>
</protein>
<keyword evidence="5" id="KW-1185">Reference proteome</keyword>
<dbReference type="PANTHER" id="PTHR22746">
    <property type="entry name" value="RAB6A-GEF COMPLEX PARTNER PROTEIN 1"/>
    <property type="match status" value="1"/>
</dbReference>
<evidence type="ECO:0000256" key="2">
    <source>
        <dbReference type="ARBA" id="ARBA00023136"/>
    </source>
</evidence>
<dbReference type="OrthoDB" id="67540at2759"/>
<evidence type="ECO:0000313" key="4">
    <source>
        <dbReference type="EMBL" id="OMH86195.1"/>
    </source>
</evidence>
<dbReference type="SUPFAM" id="SSF50978">
    <property type="entry name" value="WD40 repeat-like"/>
    <property type="match status" value="1"/>
</dbReference>
<dbReference type="GO" id="GO:0005829">
    <property type="term" value="C:cytosol"/>
    <property type="evidence" value="ECO:0007669"/>
    <property type="project" value="TreeGrafter"/>
</dbReference>
<dbReference type="Pfam" id="PF07064">
    <property type="entry name" value="RIC1"/>
    <property type="match status" value="1"/>
</dbReference>
<evidence type="ECO:0000256" key="1">
    <source>
        <dbReference type="ARBA" id="ARBA00004370"/>
    </source>
</evidence>
<evidence type="ECO:0000259" key="3">
    <source>
        <dbReference type="Pfam" id="PF07064"/>
    </source>
</evidence>
<dbReference type="InterPro" id="IPR036322">
    <property type="entry name" value="WD40_repeat_dom_sf"/>
</dbReference>
<proteinExistence type="predicted"/>
<dbReference type="GO" id="GO:0042147">
    <property type="term" value="P:retrograde transport, endosome to Golgi"/>
    <property type="evidence" value="ECO:0007669"/>
    <property type="project" value="TreeGrafter"/>
</dbReference>
<comment type="subcellular location">
    <subcellularLocation>
        <location evidence="1">Membrane</location>
    </subcellularLocation>
</comment>
<dbReference type="Proteomes" id="UP000188320">
    <property type="component" value="Unassembled WGS sequence"/>
</dbReference>
<comment type="caution">
    <text evidence="4">The sequence shown here is derived from an EMBL/GenBank/DDBJ whole genome shotgun (WGS) entry which is preliminary data.</text>
</comment>